<dbReference type="GO" id="GO:0071949">
    <property type="term" value="F:FAD binding"/>
    <property type="evidence" value="ECO:0007669"/>
    <property type="project" value="InterPro"/>
</dbReference>
<dbReference type="InterPro" id="IPR007173">
    <property type="entry name" value="ALO_C"/>
</dbReference>
<gene>
    <name evidence="7" type="ORF">MNAN1_000327</name>
</gene>
<name>A0AAF0EIL5_9BASI</name>
<proteinExistence type="predicted"/>
<feature type="domain" description="FAD-binding PCMH-type" evidence="6">
    <location>
        <begin position="65"/>
        <end position="240"/>
    </location>
</feature>
<dbReference type="Gene3D" id="3.30.70.2520">
    <property type="match status" value="1"/>
</dbReference>
<dbReference type="PANTHER" id="PTHR43762">
    <property type="entry name" value="L-GULONOLACTONE OXIDASE"/>
    <property type="match status" value="1"/>
</dbReference>
<dbReference type="InterPro" id="IPR006094">
    <property type="entry name" value="Oxid_FAD_bind_N"/>
</dbReference>
<dbReference type="InterPro" id="IPR036318">
    <property type="entry name" value="FAD-bd_PCMH-like_sf"/>
</dbReference>
<dbReference type="Proteomes" id="UP001213623">
    <property type="component" value="Chromosome 1"/>
</dbReference>
<evidence type="ECO:0000313" key="8">
    <source>
        <dbReference type="Proteomes" id="UP001213623"/>
    </source>
</evidence>
<dbReference type="AlphaFoldDB" id="A0AAF0EIL5"/>
<protein>
    <recommendedName>
        <fullName evidence="2">D-arabinono-1,4-lactone oxidase</fullName>
        <ecNumber evidence="2">1.1.3.37</ecNumber>
    </recommendedName>
    <alternativeName>
        <fullName evidence="4">L-galactono-gamma-lactone oxidase</fullName>
    </alternativeName>
</protein>
<organism evidence="7 8">
    <name type="scientific">Malassezia nana</name>
    <dbReference type="NCBI Taxonomy" id="180528"/>
    <lineage>
        <taxon>Eukaryota</taxon>
        <taxon>Fungi</taxon>
        <taxon>Dikarya</taxon>
        <taxon>Basidiomycota</taxon>
        <taxon>Ustilaginomycotina</taxon>
        <taxon>Malasseziomycetes</taxon>
        <taxon>Malasseziales</taxon>
        <taxon>Malasseziaceae</taxon>
        <taxon>Malassezia</taxon>
    </lineage>
</organism>
<evidence type="ECO:0000256" key="1">
    <source>
        <dbReference type="ARBA" id="ARBA00005083"/>
    </source>
</evidence>
<dbReference type="Pfam" id="PF01565">
    <property type="entry name" value="FAD_binding_4"/>
    <property type="match status" value="1"/>
</dbReference>
<evidence type="ECO:0000313" key="7">
    <source>
        <dbReference type="EMBL" id="WFD25361.1"/>
    </source>
</evidence>
<accession>A0AAF0EIL5</accession>
<dbReference type="GO" id="GO:0016020">
    <property type="term" value="C:membrane"/>
    <property type="evidence" value="ECO:0007669"/>
    <property type="project" value="InterPro"/>
</dbReference>
<dbReference type="InterPro" id="IPR010031">
    <property type="entry name" value="FAD_lactone_oxidase-like"/>
</dbReference>
<evidence type="ECO:0000259" key="6">
    <source>
        <dbReference type="PROSITE" id="PS51387"/>
    </source>
</evidence>
<dbReference type="Gene3D" id="3.30.43.10">
    <property type="entry name" value="Uridine Diphospho-n-acetylenolpyruvylglucosamine Reductase, domain 2"/>
    <property type="match status" value="1"/>
</dbReference>
<dbReference type="GO" id="GO:0005739">
    <property type="term" value="C:mitochondrion"/>
    <property type="evidence" value="ECO:0007669"/>
    <property type="project" value="TreeGrafter"/>
</dbReference>
<keyword evidence="3" id="KW-0560">Oxidoreductase</keyword>
<evidence type="ECO:0000256" key="2">
    <source>
        <dbReference type="ARBA" id="ARBA00013136"/>
    </source>
</evidence>
<evidence type="ECO:0000256" key="5">
    <source>
        <dbReference type="SAM" id="MobiDB-lite"/>
    </source>
</evidence>
<evidence type="ECO:0000256" key="4">
    <source>
        <dbReference type="ARBA" id="ARBA00033418"/>
    </source>
</evidence>
<dbReference type="PANTHER" id="PTHR43762:SF1">
    <property type="entry name" value="D-ARABINONO-1,4-LACTONE OXIDASE"/>
    <property type="match status" value="1"/>
</dbReference>
<dbReference type="Gene3D" id="3.30.465.10">
    <property type="match status" value="1"/>
</dbReference>
<dbReference type="PROSITE" id="PS51387">
    <property type="entry name" value="FAD_PCMH"/>
    <property type="match status" value="1"/>
</dbReference>
<dbReference type="InterPro" id="IPR016166">
    <property type="entry name" value="FAD-bd_PCMH"/>
</dbReference>
<reference evidence="7" key="1">
    <citation type="submission" date="2023-03" db="EMBL/GenBank/DDBJ databases">
        <title>Mating type loci evolution in Malassezia.</title>
        <authorList>
            <person name="Coelho M.A."/>
        </authorList>
    </citation>
    <scope>NUCLEOTIDE SEQUENCE</scope>
    <source>
        <strain evidence="7">CBS 9557</strain>
    </source>
</reference>
<sequence length="615" mass="67476">MPRAAPVRMAAKYRPPPSEFAQSMSASALEALMDRVRVPPTSRRAYMRNWAGVYHSAVPTNDGAFSHMDRSVFMPHTIEQVVAIVELAKRRGIPVRAVGRLHSPSDLPFSLGWTIRTDELEGIVRIDAAEGEVCVMAGTYISAINEALAHHEPALGLPNLGSISQQTIAGLLSTASHGSGIDFPVLSAHIRALDIVCPLADGTQVVHCSRTEHADLFTASLCGLGATGVIVAVSIAVVPAFRLQQVTEEVPIDVLLGAPPELPASLSPDMLAMEPLETFLTHPSALGELLASCSPLPPRSFPPPAHSAGPAHVHPFVPAEPPAPLPTYAAHDVQNRIDQLVHSAAHVRFLWSPHAHMVTIDRASPTEAPADPPNLWAYWYARGVRQVTQALLWASRFHTSLPAPVARTAHALTHARPPRAPRDPSSAPGGLTPVHNRSAIAVRVADAPRVFNFDCLFPQYTAEYAIPYEYTGAALLALRAWLDREHANDAGVRAHFPIEVRFVDADGIWLSPSYGRRSCYIGLVQFRPYGLPVRYRPLFARFDALMRQFDGRPHWAKTHTSYRAELLAQYPHLPDWLDVVARYDPQRVLVNPYVARHLLDEHAACRQSVFRRSKL</sequence>
<dbReference type="Gene3D" id="1.10.45.10">
    <property type="entry name" value="Vanillyl-alcohol Oxidase, Chain A, domain 4"/>
    <property type="match status" value="1"/>
</dbReference>
<dbReference type="EC" id="1.1.3.37" evidence="2"/>
<dbReference type="GO" id="GO:0003885">
    <property type="term" value="F:D-arabinono-1,4-lactone oxidase activity"/>
    <property type="evidence" value="ECO:0007669"/>
    <property type="project" value="UniProtKB-EC"/>
</dbReference>
<dbReference type="PIRSF" id="PIRSF000136">
    <property type="entry name" value="LGO_GLO"/>
    <property type="match status" value="1"/>
</dbReference>
<dbReference type="Pfam" id="PF04030">
    <property type="entry name" value="ALO"/>
    <property type="match status" value="1"/>
</dbReference>
<dbReference type="InterPro" id="IPR016169">
    <property type="entry name" value="FAD-bd_PCMH_sub2"/>
</dbReference>
<dbReference type="InterPro" id="IPR016167">
    <property type="entry name" value="FAD-bd_PCMH_sub1"/>
</dbReference>
<feature type="region of interest" description="Disordered" evidence="5">
    <location>
        <begin position="412"/>
        <end position="431"/>
    </location>
</feature>
<dbReference type="EMBL" id="CP119892">
    <property type="protein sequence ID" value="WFD25361.1"/>
    <property type="molecule type" value="Genomic_DNA"/>
</dbReference>
<comment type="pathway">
    <text evidence="1">Cofactor biosynthesis; D-erythroascorbate biosynthesis; dehydro-D-arabinono-1,4-lactone from D-arabinose: step 2/2.</text>
</comment>
<dbReference type="InterPro" id="IPR016171">
    <property type="entry name" value="Vanillyl_alc_oxidase_C-sub2"/>
</dbReference>
<dbReference type="SUPFAM" id="SSF56176">
    <property type="entry name" value="FAD-binding/transporter-associated domain-like"/>
    <property type="match status" value="1"/>
</dbReference>
<keyword evidence="8" id="KW-1185">Reference proteome</keyword>
<evidence type="ECO:0000256" key="3">
    <source>
        <dbReference type="ARBA" id="ARBA00023002"/>
    </source>
</evidence>